<protein>
    <submittedName>
        <fullName evidence="7">GRF-type domain-containing protein</fullName>
    </submittedName>
</protein>
<dbReference type="Pfam" id="PF06839">
    <property type="entry name" value="Zn_ribbon_GRF"/>
    <property type="match status" value="1"/>
</dbReference>
<sequence length="108" mass="12587">MENSSDSSQIVEGVICYCGQFTTLKTSWTEANPGRRFRGCKFYGRQDACNFFSWLDPPAHPRYKSVINGLLRKKSVADKKEVVVGWKFRFYKIGFWLLTCFVVIRIIF</sequence>
<evidence type="ECO:0000259" key="6">
    <source>
        <dbReference type="PROSITE" id="PS51999"/>
    </source>
</evidence>
<evidence type="ECO:0000313" key="7">
    <source>
        <dbReference type="EMBL" id="KAL2542081.1"/>
    </source>
</evidence>
<dbReference type="Proteomes" id="UP001604336">
    <property type="component" value="Unassembled WGS sequence"/>
</dbReference>
<dbReference type="GO" id="GO:0008270">
    <property type="term" value="F:zinc ion binding"/>
    <property type="evidence" value="ECO:0007669"/>
    <property type="project" value="UniProtKB-KW"/>
</dbReference>
<dbReference type="PROSITE" id="PS51999">
    <property type="entry name" value="ZF_GRF"/>
    <property type="match status" value="1"/>
</dbReference>
<feature type="domain" description="GRF-type" evidence="6">
    <location>
        <begin position="16"/>
        <end position="58"/>
    </location>
</feature>
<evidence type="ECO:0000256" key="5">
    <source>
        <dbReference type="SAM" id="Phobius"/>
    </source>
</evidence>
<reference evidence="8" key="1">
    <citation type="submission" date="2024-07" db="EMBL/GenBank/DDBJ databases">
        <title>Two chromosome-level genome assemblies of Korean endemic species Abeliophyllum distichum and Forsythia ovata (Oleaceae).</title>
        <authorList>
            <person name="Jang H."/>
        </authorList>
    </citation>
    <scope>NUCLEOTIDE SEQUENCE [LARGE SCALE GENOMIC DNA]</scope>
</reference>
<keyword evidence="8" id="KW-1185">Reference proteome</keyword>
<comment type="caution">
    <text evidence="7">The sequence shown here is derived from an EMBL/GenBank/DDBJ whole genome shotgun (WGS) entry which is preliminary data.</text>
</comment>
<keyword evidence="5" id="KW-0472">Membrane</keyword>
<organism evidence="7 8">
    <name type="scientific">Abeliophyllum distichum</name>
    <dbReference type="NCBI Taxonomy" id="126358"/>
    <lineage>
        <taxon>Eukaryota</taxon>
        <taxon>Viridiplantae</taxon>
        <taxon>Streptophyta</taxon>
        <taxon>Embryophyta</taxon>
        <taxon>Tracheophyta</taxon>
        <taxon>Spermatophyta</taxon>
        <taxon>Magnoliopsida</taxon>
        <taxon>eudicotyledons</taxon>
        <taxon>Gunneridae</taxon>
        <taxon>Pentapetalae</taxon>
        <taxon>asterids</taxon>
        <taxon>lamiids</taxon>
        <taxon>Lamiales</taxon>
        <taxon>Oleaceae</taxon>
        <taxon>Forsythieae</taxon>
        <taxon>Abeliophyllum</taxon>
    </lineage>
</organism>
<feature type="transmembrane region" description="Helical" evidence="5">
    <location>
        <begin position="90"/>
        <end position="107"/>
    </location>
</feature>
<keyword evidence="5" id="KW-1133">Transmembrane helix</keyword>
<keyword evidence="5" id="KW-0812">Transmembrane</keyword>
<dbReference type="PANTHER" id="PTHR33248">
    <property type="entry name" value="ZINC ION-BINDING PROTEIN"/>
    <property type="match status" value="1"/>
</dbReference>
<evidence type="ECO:0000256" key="2">
    <source>
        <dbReference type="ARBA" id="ARBA00022771"/>
    </source>
</evidence>
<evidence type="ECO:0000256" key="4">
    <source>
        <dbReference type="PROSITE-ProRule" id="PRU01343"/>
    </source>
</evidence>
<dbReference type="EMBL" id="JBFOLK010000001">
    <property type="protein sequence ID" value="KAL2542081.1"/>
    <property type="molecule type" value="Genomic_DNA"/>
</dbReference>
<evidence type="ECO:0000256" key="3">
    <source>
        <dbReference type="ARBA" id="ARBA00022833"/>
    </source>
</evidence>
<keyword evidence="1" id="KW-0479">Metal-binding</keyword>
<name>A0ABD1VXL0_9LAMI</name>
<dbReference type="AlphaFoldDB" id="A0ABD1VXL0"/>
<proteinExistence type="predicted"/>
<keyword evidence="2 4" id="KW-0863">Zinc-finger</keyword>
<evidence type="ECO:0000256" key="1">
    <source>
        <dbReference type="ARBA" id="ARBA00022723"/>
    </source>
</evidence>
<accession>A0ABD1VXL0</accession>
<gene>
    <name evidence="7" type="ORF">Adt_03059</name>
</gene>
<keyword evidence="3" id="KW-0862">Zinc</keyword>
<dbReference type="InterPro" id="IPR010666">
    <property type="entry name" value="Znf_GRF"/>
</dbReference>
<evidence type="ECO:0000313" key="8">
    <source>
        <dbReference type="Proteomes" id="UP001604336"/>
    </source>
</evidence>